<evidence type="ECO:0000313" key="2">
    <source>
        <dbReference type="EMBL" id="KAK6727895.1"/>
    </source>
</evidence>
<protein>
    <recommendedName>
        <fullName evidence="1">C2H2-type domain-containing protein</fullName>
    </recommendedName>
</protein>
<sequence length="172" mass="20001">MPTYRARTEFCRTLCDLLPSHDFCALCDRVIRTDGLIAHLQGIHGELLRFPSSKLLQKLPAIQCELCSRVFEILRHSCYAALERHMLMDHDVAMREVYFSFFSGTKRMTCGYCGENERNIIDHLLEVHGKQIVVSFKPIECSRCQKQFELSVHYEHHIQDHCCIPEGSEEEI</sequence>
<feature type="domain" description="C2H2-type" evidence="1">
    <location>
        <begin position="141"/>
        <end position="161"/>
    </location>
</feature>
<dbReference type="EMBL" id="JAVFWL010000001">
    <property type="protein sequence ID" value="KAK6727895.1"/>
    <property type="molecule type" value="Genomic_DNA"/>
</dbReference>
<accession>A0ABR1BR88</accession>
<evidence type="ECO:0000313" key="3">
    <source>
        <dbReference type="Proteomes" id="UP001303046"/>
    </source>
</evidence>
<dbReference type="PROSITE" id="PS00028">
    <property type="entry name" value="ZINC_FINGER_C2H2_1"/>
    <property type="match status" value="1"/>
</dbReference>
<name>A0ABR1BR88_NECAM</name>
<comment type="caution">
    <text evidence="2">The sequence shown here is derived from an EMBL/GenBank/DDBJ whole genome shotgun (WGS) entry which is preliminary data.</text>
</comment>
<keyword evidence="3" id="KW-1185">Reference proteome</keyword>
<reference evidence="2 3" key="1">
    <citation type="submission" date="2023-08" db="EMBL/GenBank/DDBJ databases">
        <title>A Necator americanus chromosomal reference genome.</title>
        <authorList>
            <person name="Ilik V."/>
            <person name="Petrzelkova K.J."/>
            <person name="Pardy F."/>
            <person name="Fuh T."/>
            <person name="Niatou-Singa F.S."/>
            <person name="Gouil Q."/>
            <person name="Baker L."/>
            <person name="Ritchie M.E."/>
            <person name="Jex A.R."/>
            <person name="Gazzola D."/>
            <person name="Li H."/>
            <person name="Toshio Fujiwara R."/>
            <person name="Zhan B."/>
            <person name="Aroian R.V."/>
            <person name="Pafco B."/>
            <person name="Schwarz E.M."/>
        </authorList>
    </citation>
    <scope>NUCLEOTIDE SEQUENCE [LARGE SCALE GENOMIC DNA]</scope>
    <source>
        <strain evidence="2 3">Aroian</strain>
        <tissue evidence="2">Whole animal</tissue>
    </source>
</reference>
<organism evidence="2 3">
    <name type="scientific">Necator americanus</name>
    <name type="common">Human hookworm</name>
    <dbReference type="NCBI Taxonomy" id="51031"/>
    <lineage>
        <taxon>Eukaryota</taxon>
        <taxon>Metazoa</taxon>
        <taxon>Ecdysozoa</taxon>
        <taxon>Nematoda</taxon>
        <taxon>Chromadorea</taxon>
        <taxon>Rhabditida</taxon>
        <taxon>Rhabditina</taxon>
        <taxon>Rhabditomorpha</taxon>
        <taxon>Strongyloidea</taxon>
        <taxon>Ancylostomatidae</taxon>
        <taxon>Bunostominae</taxon>
        <taxon>Necator</taxon>
    </lineage>
</organism>
<dbReference type="Proteomes" id="UP001303046">
    <property type="component" value="Unassembled WGS sequence"/>
</dbReference>
<proteinExistence type="predicted"/>
<dbReference type="InterPro" id="IPR013087">
    <property type="entry name" value="Znf_C2H2_type"/>
</dbReference>
<evidence type="ECO:0000259" key="1">
    <source>
        <dbReference type="PROSITE" id="PS00028"/>
    </source>
</evidence>
<gene>
    <name evidence="2" type="primary">Necator_chrI.g1642</name>
    <name evidence="2" type="ORF">RB195_005516</name>
</gene>